<keyword evidence="2" id="KW-0812">Transmembrane</keyword>
<name>A0A077WFW6_9FUNG</name>
<feature type="transmembrane region" description="Helical" evidence="2">
    <location>
        <begin position="178"/>
        <end position="197"/>
    </location>
</feature>
<dbReference type="AlphaFoldDB" id="A0A077WFW6"/>
<gene>
    <name evidence="3" type="ORF">LRAMOSA08080</name>
</gene>
<proteinExistence type="predicted"/>
<evidence type="ECO:0000256" key="1">
    <source>
        <dbReference type="SAM" id="MobiDB-lite"/>
    </source>
</evidence>
<evidence type="ECO:0000256" key="2">
    <source>
        <dbReference type="SAM" id="Phobius"/>
    </source>
</evidence>
<feature type="region of interest" description="Disordered" evidence="1">
    <location>
        <begin position="95"/>
        <end position="116"/>
    </location>
</feature>
<keyword evidence="2" id="KW-1133">Transmembrane helix</keyword>
<sequence length="198" mass="22065">MSQFNEQEQILQEALQQAIQLDDLENVIDIITTYLRAANVYLSYHEPGDEISGLRLGFWRWVNDAQDLVLADNRVRYWFGDGYDRTYSDSSLASDDIAIHSPSPSPSPSPSVPEELTPGQARIAAIVGHPPRLQHPIIRSPEDVRQMLAHTPTPAATTPSPSPPLLPTQPTYEELEQAARLLLFLLVAVILYILSSII</sequence>
<protein>
    <submittedName>
        <fullName evidence="3">Uncharacterized protein</fullName>
    </submittedName>
</protein>
<dbReference type="EMBL" id="LK023317">
    <property type="protein sequence ID" value="CDS05552.1"/>
    <property type="molecule type" value="Genomic_DNA"/>
</dbReference>
<accession>A0A077WFW6</accession>
<reference evidence="3" key="1">
    <citation type="journal article" date="2014" name="Genome Announc.">
        <title>De novo whole-genome sequence and genome annotation of Lichtheimia ramosa.</title>
        <authorList>
            <person name="Linde J."/>
            <person name="Schwartze V."/>
            <person name="Binder U."/>
            <person name="Lass-Florl C."/>
            <person name="Voigt K."/>
            <person name="Horn F."/>
        </authorList>
    </citation>
    <scope>NUCLEOTIDE SEQUENCE</scope>
    <source>
        <strain evidence="3">JMRC FSU:6197</strain>
    </source>
</reference>
<keyword evidence="2" id="KW-0472">Membrane</keyword>
<evidence type="ECO:0000313" key="3">
    <source>
        <dbReference type="EMBL" id="CDS05552.1"/>
    </source>
</evidence>
<organism evidence="3">
    <name type="scientific">Lichtheimia ramosa</name>
    <dbReference type="NCBI Taxonomy" id="688394"/>
    <lineage>
        <taxon>Eukaryota</taxon>
        <taxon>Fungi</taxon>
        <taxon>Fungi incertae sedis</taxon>
        <taxon>Mucoromycota</taxon>
        <taxon>Mucoromycotina</taxon>
        <taxon>Mucoromycetes</taxon>
        <taxon>Mucorales</taxon>
        <taxon>Lichtheimiaceae</taxon>
        <taxon>Lichtheimia</taxon>
    </lineage>
</organism>